<keyword evidence="6 11" id="KW-0732">Signal</keyword>
<dbReference type="EMBL" id="QGAL01000015">
    <property type="protein sequence ID" value="TKK13040.1"/>
    <property type="molecule type" value="Genomic_DNA"/>
</dbReference>
<comment type="similarity">
    <text evidence="2 9">Belongs to the fimbrial export usher family.</text>
</comment>
<sequence>MPHFSLKERCRRRALPRFRYSALAVFVALTGAARAQDWFNPAFLAGDGGEVADLSRFENGAGQLPGVYRVDIWVNDEFATTNALRFEAAKPGQEKAGAAPDATGPEKPADDGTGLVPCLTVKWLKRLGVDTASVESLKTMKDDGQCVDFIRLFPGASAYYDFASQRLTLTFPQAVIQNSVRGYIPPEEWDEGINAGLLDYTLTGNKGSDGDSYYLNLTSGLNLGAWRLRNNSAWTYQDYAAGYREQRWQNIATYAERTVIPLKSELVLGDSSSSGEIYDSLGFRGVRLYSSDPMYPDSQQGYAPTVRGIAAGRSRVTVRQNGYVIYQNTVQSGAFEITDLTATSSSGDLEVTVKNEAGAVQTYVVPYSTVPLLQREGRVKYDVVAGRYRSGLTGKGAPFFVQGTLARGFTGGVTVYGGSQVAKRYTSAVAGAGMNLGTWGAVSADVTTARSKLADGSTHNGQSVRFLYAKSLNTLGTTFQLLGYRYSTRGFYTLDEAAWDAMSGYQYEWKDDNDGRGPHYEPVSYHNLRNSKKGRLQVSVSQQLADIGSLNLSATRQDYWNSTGSDDWYQVGFSSGWHGINYNLACSLSRSTGMPGTDRMVSLNVSVPFGQWLGHNMAEHNLLNSMYATAQASRDQDGLTRMQTGVSGTLLAGNNLSYSVSQGHSSRSGSSGSLNLSWQGEAGRASGGYSYSPNEHAWNWDLSGGMVAHANGLTFSQSLGDTNVLIKAPGAKGVRVENETGVSTDWRGYAVMPYATVYRRNRVALDVKSLDMHTDLDDTVREVVPTQGAVVRAEYHTHVGLRAMFSLRHDGRPVPFGTVVTEKTSGATGIAGDEGEAYMTGVPLTGLLELVWGSGDGDKCTMPYRLPAGSESLPVVRMTLNCMAGTRK</sequence>
<evidence type="ECO:0000256" key="2">
    <source>
        <dbReference type="ARBA" id="ARBA00008064"/>
    </source>
</evidence>
<keyword evidence="3 9" id="KW-0813">Transport</keyword>
<feature type="signal peptide" evidence="11">
    <location>
        <begin position="1"/>
        <end position="35"/>
    </location>
</feature>
<keyword evidence="5 9" id="KW-0812">Transmembrane</keyword>
<protein>
    <submittedName>
        <fullName evidence="14">Fimbrial protein</fullName>
    </submittedName>
</protein>
<evidence type="ECO:0000256" key="8">
    <source>
        <dbReference type="ARBA" id="ARBA00023237"/>
    </source>
</evidence>
<dbReference type="InterPro" id="IPR025949">
    <property type="entry name" value="PapC-like_C"/>
</dbReference>
<evidence type="ECO:0000256" key="1">
    <source>
        <dbReference type="ARBA" id="ARBA00004571"/>
    </source>
</evidence>
<evidence type="ECO:0000256" key="10">
    <source>
        <dbReference type="SAM" id="MobiDB-lite"/>
    </source>
</evidence>
<keyword evidence="7 9" id="KW-0472">Membrane</keyword>
<dbReference type="InterPro" id="IPR000015">
    <property type="entry name" value="Fimb_usher"/>
</dbReference>
<dbReference type="RefSeq" id="WP_137273562.1">
    <property type="nucleotide sequence ID" value="NZ_QGAL01000015.1"/>
</dbReference>
<dbReference type="PROSITE" id="PS01151">
    <property type="entry name" value="FIMBRIAL_USHER"/>
    <property type="match status" value="1"/>
</dbReference>
<evidence type="ECO:0000259" key="13">
    <source>
        <dbReference type="Pfam" id="PF13954"/>
    </source>
</evidence>
<feature type="domain" description="PapC N-terminal" evidence="13">
    <location>
        <begin position="39"/>
        <end position="203"/>
    </location>
</feature>
<dbReference type="AlphaFoldDB" id="A0AB38NYI5"/>
<dbReference type="Pfam" id="PF13953">
    <property type="entry name" value="PapC_C"/>
    <property type="match status" value="1"/>
</dbReference>
<feature type="domain" description="PapC-like C-terminal" evidence="12">
    <location>
        <begin position="805"/>
        <end position="868"/>
    </location>
</feature>
<evidence type="ECO:0000259" key="12">
    <source>
        <dbReference type="Pfam" id="PF13953"/>
    </source>
</evidence>
<comment type="caution">
    <text evidence="14">The sequence shown here is derived from an EMBL/GenBank/DDBJ whole genome shotgun (WGS) entry which is preliminary data.</text>
</comment>
<evidence type="ECO:0000256" key="9">
    <source>
        <dbReference type="RuleBase" id="RU003884"/>
    </source>
</evidence>
<name>A0AB38NYI5_9ENTR</name>
<evidence type="ECO:0000313" key="14">
    <source>
        <dbReference type="EMBL" id="TKK13040.1"/>
    </source>
</evidence>
<dbReference type="InterPro" id="IPR018030">
    <property type="entry name" value="Fimbrial_membr_usher_CS"/>
</dbReference>
<accession>A0AB38NYI5</accession>
<feature type="region of interest" description="Disordered" evidence="10">
    <location>
        <begin position="89"/>
        <end position="113"/>
    </location>
</feature>
<dbReference type="FunFam" id="2.60.40.3110:FF:000001">
    <property type="entry name" value="Putative fimbrial outer membrane usher"/>
    <property type="match status" value="1"/>
</dbReference>
<evidence type="ECO:0000256" key="6">
    <source>
        <dbReference type="ARBA" id="ARBA00022729"/>
    </source>
</evidence>
<dbReference type="NCBIfam" id="NF011745">
    <property type="entry name" value="PRK15198.1"/>
    <property type="match status" value="1"/>
</dbReference>
<keyword evidence="8 9" id="KW-0998">Cell outer membrane</keyword>
<gene>
    <name evidence="14" type="ORF">EcCFBP13530_23195</name>
</gene>
<dbReference type="InterPro" id="IPR043142">
    <property type="entry name" value="PapC-like_C_sf"/>
</dbReference>
<evidence type="ECO:0000256" key="4">
    <source>
        <dbReference type="ARBA" id="ARBA00022452"/>
    </source>
</evidence>
<dbReference type="InterPro" id="IPR042186">
    <property type="entry name" value="FimD_plug_dom"/>
</dbReference>
<evidence type="ECO:0000256" key="3">
    <source>
        <dbReference type="ARBA" id="ARBA00022448"/>
    </source>
</evidence>
<dbReference type="Gene3D" id="2.60.40.2070">
    <property type="match status" value="1"/>
</dbReference>
<organism evidence="14 15">
    <name type="scientific">Enterobacter cancerogenus</name>
    <dbReference type="NCBI Taxonomy" id="69218"/>
    <lineage>
        <taxon>Bacteria</taxon>
        <taxon>Pseudomonadati</taxon>
        <taxon>Pseudomonadota</taxon>
        <taxon>Gammaproteobacteria</taxon>
        <taxon>Enterobacterales</taxon>
        <taxon>Enterobacteriaceae</taxon>
        <taxon>Enterobacter</taxon>
        <taxon>Enterobacter cloacae complex</taxon>
    </lineage>
</organism>
<evidence type="ECO:0000256" key="11">
    <source>
        <dbReference type="SAM" id="SignalP"/>
    </source>
</evidence>
<dbReference type="SUPFAM" id="SSF141729">
    <property type="entry name" value="FimD N-terminal domain-like"/>
    <property type="match status" value="1"/>
</dbReference>
<dbReference type="Proteomes" id="UP000306327">
    <property type="component" value="Unassembled WGS sequence"/>
</dbReference>
<dbReference type="Gene3D" id="3.10.20.410">
    <property type="match status" value="1"/>
</dbReference>
<dbReference type="InterPro" id="IPR037224">
    <property type="entry name" value="PapC_N_sf"/>
</dbReference>
<dbReference type="GO" id="GO:0015473">
    <property type="term" value="F:fimbrial usher porin activity"/>
    <property type="evidence" value="ECO:0007669"/>
    <property type="project" value="InterPro"/>
</dbReference>
<evidence type="ECO:0000256" key="5">
    <source>
        <dbReference type="ARBA" id="ARBA00022692"/>
    </source>
</evidence>
<dbReference type="PANTHER" id="PTHR30451">
    <property type="entry name" value="OUTER MEMBRANE USHER PROTEIN"/>
    <property type="match status" value="1"/>
</dbReference>
<keyword evidence="9" id="KW-1029">Fimbrium biogenesis</keyword>
<keyword evidence="4" id="KW-1134">Transmembrane beta strand</keyword>
<dbReference type="FunFam" id="2.60.40.2610:FF:000001">
    <property type="entry name" value="Outer membrane fimbrial usher protein"/>
    <property type="match status" value="1"/>
</dbReference>
<dbReference type="GO" id="GO:0009279">
    <property type="term" value="C:cell outer membrane"/>
    <property type="evidence" value="ECO:0007669"/>
    <property type="project" value="UniProtKB-SubCell"/>
</dbReference>
<dbReference type="Gene3D" id="2.60.40.2610">
    <property type="entry name" value="Outer membrane usher protein FimD, plug domain"/>
    <property type="match status" value="1"/>
</dbReference>
<dbReference type="InterPro" id="IPR025885">
    <property type="entry name" value="PapC_N"/>
</dbReference>
<dbReference type="Pfam" id="PF00577">
    <property type="entry name" value="Usher"/>
    <property type="match status" value="1"/>
</dbReference>
<feature type="chain" id="PRO_5044254191" evidence="11">
    <location>
        <begin position="36"/>
        <end position="888"/>
    </location>
</feature>
<dbReference type="Gene3D" id="2.60.40.3110">
    <property type="match status" value="1"/>
</dbReference>
<dbReference type="GO" id="GO:0009297">
    <property type="term" value="P:pilus assembly"/>
    <property type="evidence" value="ECO:0007669"/>
    <property type="project" value="InterPro"/>
</dbReference>
<reference evidence="14 15" key="1">
    <citation type="journal article" date="2019" name="Sci. Rep.">
        <title>Differences in resource use lead to coexistence of seed-transmitted microbial populations.</title>
        <authorList>
            <person name="Torres-Cortes G."/>
            <person name="Garcia B.J."/>
            <person name="Compant S."/>
            <person name="Rezki S."/>
            <person name="Jones P."/>
            <person name="Preveaux A."/>
            <person name="Briand M."/>
            <person name="Roulet A."/>
            <person name="Bouchez O."/>
            <person name="Jacobson D."/>
            <person name="Barret M."/>
        </authorList>
    </citation>
    <scope>NUCLEOTIDE SEQUENCE [LARGE SCALE GENOMIC DNA]</scope>
    <source>
        <strain evidence="14 15">CFBP13530</strain>
    </source>
</reference>
<proteinExistence type="inferred from homology"/>
<dbReference type="Pfam" id="PF13954">
    <property type="entry name" value="PapC_N"/>
    <property type="match status" value="1"/>
</dbReference>
<comment type="subcellular location">
    <subcellularLocation>
        <location evidence="1 9">Cell outer membrane</location>
        <topology evidence="1 9">Multi-pass membrane protein</topology>
    </subcellularLocation>
</comment>
<evidence type="ECO:0000256" key="7">
    <source>
        <dbReference type="ARBA" id="ARBA00023136"/>
    </source>
</evidence>
<evidence type="ECO:0000313" key="15">
    <source>
        <dbReference type="Proteomes" id="UP000306327"/>
    </source>
</evidence>
<dbReference type="PANTHER" id="PTHR30451:SF6">
    <property type="entry name" value="OUTER MEMBRANE USHER PROTEIN SFMD"/>
    <property type="match status" value="1"/>
</dbReference>